<dbReference type="SUPFAM" id="SSF63882">
    <property type="entry name" value="MoeA N-terminal region -like"/>
    <property type="match status" value="1"/>
</dbReference>
<dbReference type="EC" id="2.10.1.1" evidence="6"/>
<keyword evidence="6" id="KW-0808">Transferase</keyword>
<dbReference type="SUPFAM" id="SSF63867">
    <property type="entry name" value="MoeA C-terminal domain-like"/>
    <property type="match status" value="1"/>
</dbReference>
<dbReference type="InterPro" id="IPR038987">
    <property type="entry name" value="MoeA-like"/>
</dbReference>
<keyword evidence="6" id="KW-0500">Molybdenum</keyword>
<dbReference type="PROSITE" id="PS01079">
    <property type="entry name" value="MOCF_BIOSYNTHESIS_2"/>
    <property type="match status" value="1"/>
</dbReference>
<evidence type="ECO:0000313" key="9">
    <source>
        <dbReference type="Proteomes" id="UP001157353"/>
    </source>
</evidence>
<reference evidence="9" key="1">
    <citation type="journal article" date="2019" name="Int. J. Syst. Evol. Microbiol.">
        <title>The Global Catalogue of Microorganisms (GCM) 10K type strain sequencing project: providing services to taxonomists for standard genome sequencing and annotation.</title>
        <authorList>
            <consortium name="The Broad Institute Genomics Platform"/>
            <consortium name="The Broad Institute Genome Sequencing Center for Infectious Disease"/>
            <person name="Wu L."/>
            <person name="Ma J."/>
        </authorList>
    </citation>
    <scope>NUCLEOTIDE SEQUENCE [LARGE SCALE GENOMIC DNA]</scope>
    <source>
        <strain evidence="9">NBRC 103166</strain>
    </source>
</reference>
<evidence type="ECO:0000256" key="3">
    <source>
        <dbReference type="ARBA" id="ARBA00010763"/>
    </source>
</evidence>
<evidence type="ECO:0000256" key="4">
    <source>
        <dbReference type="ARBA" id="ARBA00023150"/>
    </source>
</evidence>
<gene>
    <name evidence="8" type="ORF">GCM10007916_12130</name>
</gene>
<dbReference type="Pfam" id="PF03453">
    <property type="entry name" value="MoeA_N"/>
    <property type="match status" value="1"/>
</dbReference>
<dbReference type="NCBIfam" id="NF007960">
    <property type="entry name" value="PRK10680.1"/>
    <property type="match status" value="1"/>
</dbReference>
<organism evidence="8 9">
    <name type="scientific">Psychromonas marina</name>
    <dbReference type="NCBI Taxonomy" id="88364"/>
    <lineage>
        <taxon>Bacteria</taxon>
        <taxon>Pseudomonadati</taxon>
        <taxon>Pseudomonadota</taxon>
        <taxon>Gammaproteobacteria</taxon>
        <taxon>Alteromonadales</taxon>
        <taxon>Psychromonadaceae</taxon>
        <taxon>Psychromonas</taxon>
    </lineage>
</organism>
<dbReference type="InterPro" id="IPR005111">
    <property type="entry name" value="MoeA_C_domain_IV"/>
</dbReference>
<dbReference type="InterPro" id="IPR008284">
    <property type="entry name" value="MoCF_biosynth_CS"/>
</dbReference>
<evidence type="ECO:0000256" key="6">
    <source>
        <dbReference type="RuleBase" id="RU365090"/>
    </source>
</evidence>
<comment type="function">
    <text evidence="1 6">Catalyzes the insertion of molybdate into adenylated molybdopterin with the concomitant release of AMP.</text>
</comment>
<evidence type="ECO:0000256" key="5">
    <source>
        <dbReference type="ARBA" id="ARBA00047317"/>
    </source>
</evidence>
<dbReference type="NCBIfam" id="TIGR00177">
    <property type="entry name" value="molyb_syn"/>
    <property type="match status" value="1"/>
</dbReference>
<dbReference type="Pfam" id="PF00994">
    <property type="entry name" value="MoCF_biosynth"/>
    <property type="match status" value="1"/>
</dbReference>
<proteinExistence type="inferred from homology"/>
<accession>A0ABQ6DYB0</accession>
<dbReference type="Gene3D" id="2.40.340.10">
    <property type="entry name" value="MoeA, C-terminal, domain IV"/>
    <property type="match status" value="1"/>
</dbReference>
<comment type="catalytic activity">
    <reaction evidence="5">
        <text>adenylyl-molybdopterin + molybdate = Mo-molybdopterin + AMP + H(+)</text>
        <dbReference type="Rhea" id="RHEA:35047"/>
        <dbReference type="ChEBI" id="CHEBI:15378"/>
        <dbReference type="ChEBI" id="CHEBI:36264"/>
        <dbReference type="ChEBI" id="CHEBI:62727"/>
        <dbReference type="ChEBI" id="CHEBI:71302"/>
        <dbReference type="ChEBI" id="CHEBI:456215"/>
        <dbReference type="EC" id="2.10.1.1"/>
    </reaction>
</comment>
<dbReference type="CDD" id="cd00887">
    <property type="entry name" value="MoeA"/>
    <property type="match status" value="1"/>
</dbReference>
<feature type="domain" description="MoaB/Mog" evidence="7">
    <location>
        <begin position="188"/>
        <end position="325"/>
    </location>
</feature>
<keyword evidence="4 6" id="KW-0501">Molybdenum cofactor biosynthesis</keyword>
<evidence type="ECO:0000259" key="7">
    <source>
        <dbReference type="SMART" id="SM00852"/>
    </source>
</evidence>
<dbReference type="InterPro" id="IPR036135">
    <property type="entry name" value="MoeA_linker/N_sf"/>
</dbReference>
<dbReference type="Gene3D" id="3.40.980.10">
    <property type="entry name" value="MoaB/Mog-like domain"/>
    <property type="match status" value="1"/>
</dbReference>
<dbReference type="PANTHER" id="PTHR10192:SF5">
    <property type="entry name" value="GEPHYRIN"/>
    <property type="match status" value="1"/>
</dbReference>
<comment type="similarity">
    <text evidence="3 6">Belongs to the MoeA family.</text>
</comment>
<comment type="caution">
    <text evidence="8">The sequence shown here is derived from an EMBL/GenBank/DDBJ whole genome shotgun (WGS) entry which is preliminary data.</text>
</comment>
<dbReference type="RefSeq" id="WP_284203266.1">
    <property type="nucleotide sequence ID" value="NZ_BSPQ01000002.1"/>
</dbReference>
<dbReference type="EMBL" id="BSPQ01000002">
    <property type="protein sequence ID" value="GLS90146.1"/>
    <property type="molecule type" value="Genomic_DNA"/>
</dbReference>
<keyword evidence="6" id="KW-0479">Metal-binding</keyword>
<dbReference type="InterPro" id="IPR036425">
    <property type="entry name" value="MoaB/Mog-like_dom_sf"/>
</dbReference>
<dbReference type="SMART" id="SM00852">
    <property type="entry name" value="MoCF_biosynth"/>
    <property type="match status" value="1"/>
</dbReference>
<dbReference type="Proteomes" id="UP001157353">
    <property type="component" value="Unassembled WGS sequence"/>
</dbReference>
<comment type="pathway">
    <text evidence="2 6">Cofactor biosynthesis; molybdopterin biosynthesis.</text>
</comment>
<dbReference type="InterPro" id="IPR001453">
    <property type="entry name" value="MoaB/Mog_dom"/>
</dbReference>
<evidence type="ECO:0000256" key="1">
    <source>
        <dbReference type="ARBA" id="ARBA00002901"/>
    </source>
</evidence>
<protein>
    <recommendedName>
        <fullName evidence="6">Molybdopterin molybdenumtransferase</fullName>
        <ecNumber evidence="6">2.10.1.1</ecNumber>
    </recommendedName>
</protein>
<keyword evidence="9" id="KW-1185">Reference proteome</keyword>
<dbReference type="NCBIfam" id="NF045515">
    <property type="entry name" value="Glp_gephyrin"/>
    <property type="match status" value="1"/>
</dbReference>
<keyword evidence="6" id="KW-0460">Magnesium</keyword>
<comment type="cofactor">
    <cofactor evidence="6">
        <name>Mg(2+)</name>
        <dbReference type="ChEBI" id="CHEBI:18420"/>
    </cofactor>
</comment>
<sequence length="415" mass="44130">MGCCDVKGLMPLEQALTKLQTSVANVCEAISLPLSQALGFALAEDIQSPINVPSFNNSAMDGYAMNQADLLEADAAHPVALKMIGKSFAGAPYTGELPAGCCIRIMTGAVMPSCADSVVMQERAQANGEQISFTNTPKLGDNVRKAAEDIQLGQSVLKVGHKLTTRDIPLIASLGISDISVFRKLKVAVISSGDELKNLGEPLREGDIYDSNRYSIIALLSRLNVDIIDFGIIKDDLALITEAVKSADQQADVVITSGGVSVGEADFIKDVLTELGEIGFWKLAIKPGKPFAFGKLPHSVFFGLPGNPVSAMVTLYQLAVPTMATLSGFNAAPAIRFNALTTERLRKAAGRTDFQRGNYSVNENGQLVVNTTGSQGSGVFSSMSQSNCFIVLEQDRGDVEIGETVTIEPYNALMD</sequence>
<dbReference type="Gene3D" id="3.90.105.10">
    <property type="entry name" value="Molybdopterin biosynthesis moea protein, domain 2"/>
    <property type="match status" value="1"/>
</dbReference>
<dbReference type="PANTHER" id="PTHR10192">
    <property type="entry name" value="MOLYBDOPTERIN BIOSYNTHESIS PROTEIN"/>
    <property type="match status" value="1"/>
</dbReference>
<dbReference type="Pfam" id="PF03454">
    <property type="entry name" value="MoeA_C"/>
    <property type="match status" value="1"/>
</dbReference>
<dbReference type="InterPro" id="IPR036688">
    <property type="entry name" value="MoeA_C_domain_IV_sf"/>
</dbReference>
<evidence type="ECO:0000256" key="2">
    <source>
        <dbReference type="ARBA" id="ARBA00005046"/>
    </source>
</evidence>
<dbReference type="Gene3D" id="2.170.190.11">
    <property type="entry name" value="Molybdopterin biosynthesis moea protein, domain 3"/>
    <property type="match status" value="1"/>
</dbReference>
<dbReference type="SUPFAM" id="SSF53218">
    <property type="entry name" value="Molybdenum cofactor biosynthesis proteins"/>
    <property type="match status" value="1"/>
</dbReference>
<evidence type="ECO:0000313" key="8">
    <source>
        <dbReference type="EMBL" id="GLS90146.1"/>
    </source>
</evidence>
<dbReference type="InterPro" id="IPR005110">
    <property type="entry name" value="MoeA_linker/N"/>
</dbReference>
<name>A0ABQ6DYB0_9GAMM</name>